<feature type="signal peptide" evidence="3">
    <location>
        <begin position="1"/>
        <end position="23"/>
    </location>
</feature>
<dbReference type="InterPro" id="IPR011990">
    <property type="entry name" value="TPR-like_helical_dom_sf"/>
</dbReference>
<name>S3JYA7_TREMA</name>
<sequence length="328" mass="37169">MKASGKTFFAVCCALFLCAASFAQTQDASRYAYGEDLVYGLEAYKNKDWSNALFFLRKAAGVKESSSEEVWLLMILTEMHVGDYYAVLRDADVFSRRFPSSPYIPNIKYQIQLARFGLGLYEESAEGFSAFVSNYPDHPLLPSALFWAGESLYRQYEYARALPLYKRVIDEYPESPKYAESVYRIDLLKQREREEKLLYLLRVTGEEAASAREDYERQVKLLQGEEALSLKRNMQKLEEKLAALQASYEESRQQNEALNARVNELISENAQLTSDVARASQSAQAAENARKAAENASSSRQPAEDTMLIELKKKAKALEKLLGAQGEL</sequence>
<evidence type="ECO:0000256" key="1">
    <source>
        <dbReference type="PROSITE-ProRule" id="PRU00339"/>
    </source>
</evidence>
<keyword evidence="1" id="KW-0802">TPR repeat</keyword>
<dbReference type="EMBL" id="ATFF01000006">
    <property type="protein sequence ID" value="EPF30988.1"/>
    <property type="molecule type" value="Genomic_DNA"/>
</dbReference>
<dbReference type="STRING" id="1125699.HMPREF9194_01317"/>
<keyword evidence="5" id="KW-1185">Reference proteome</keyword>
<feature type="region of interest" description="Disordered" evidence="2">
    <location>
        <begin position="284"/>
        <end position="306"/>
    </location>
</feature>
<dbReference type="HOGENOM" id="CLU_063239_0_0_12"/>
<feature type="repeat" description="TPR" evidence="1">
    <location>
        <begin position="142"/>
        <end position="175"/>
    </location>
</feature>
<dbReference type="Pfam" id="PF13174">
    <property type="entry name" value="TPR_6"/>
    <property type="match status" value="1"/>
</dbReference>
<evidence type="ECO:0000256" key="2">
    <source>
        <dbReference type="SAM" id="MobiDB-lite"/>
    </source>
</evidence>
<comment type="caution">
    <text evidence="4">The sequence shown here is derived from an EMBL/GenBank/DDBJ whole genome shotgun (WGS) entry which is preliminary data.</text>
</comment>
<proteinExistence type="predicted"/>
<gene>
    <name evidence="4" type="ORF">HMPREF9194_01317</name>
</gene>
<dbReference type="RefSeq" id="WP_016525599.1">
    <property type="nucleotide sequence ID" value="NZ_KE332518.1"/>
</dbReference>
<protein>
    <submittedName>
        <fullName evidence="4">Uncharacterized protein</fullName>
    </submittedName>
</protein>
<dbReference type="PATRIC" id="fig|1125699.3.peg.1332"/>
<evidence type="ECO:0000256" key="3">
    <source>
        <dbReference type="SAM" id="SignalP"/>
    </source>
</evidence>
<dbReference type="SUPFAM" id="SSF48452">
    <property type="entry name" value="TPR-like"/>
    <property type="match status" value="1"/>
</dbReference>
<dbReference type="Proteomes" id="UP000014541">
    <property type="component" value="Unassembled WGS sequence"/>
</dbReference>
<dbReference type="AlphaFoldDB" id="S3JYA7"/>
<keyword evidence="3" id="KW-0732">Signal</keyword>
<evidence type="ECO:0000313" key="4">
    <source>
        <dbReference type="EMBL" id="EPF30988.1"/>
    </source>
</evidence>
<dbReference type="OrthoDB" id="361198at2"/>
<dbReference type="Gene3D" id="1.20.5.170">
    <property type="match status" value="1"/>
</dbReference>
<evidence type="ECO:0000313" key="5">
    <source>
        <dbReference type="Proteomes" id="UP000014541"/>
    </source>
</evidence>
<dbReference type="InterPro" id="IPR019734">
    <property type="entry name" value="TPR_rpt"/>
</dbReference>
<dbReference type="PROSITE" id="PS50005">
    <property type="entry name" value="TPR"/>
    <property type="match status" value="1"/>
</dbReference>
<accession>S3JYA7</accession>
<dbReference type="eggNOG" id="COG1729">
    <property type="taxonomic scope" value="Bacteria"/>
</dbReference>
<dbReference type="Gene3D" id="1.25.40.10">
    <property type="entry name" value="Tetratricopeptide repeat domain"/>
    <property type="match status" value="1"/>
</dbReference>
<feature type="chain" id="PRO_5004510933" evidence="3">
    <location>
        <begin position="24"/>
        <end position="328"/>
    </location>
</feature>
<organism evidence="4 5">
    <name type="scientific">Treponema maltophilum ATCC 51939</name>
    <dbReference type="NCBI Taxonomy" id="1125699"/>
    <lineage>
        <taxon>Bacteria</taxon>
        <taxon>Pseudomonadati</taxon>
        <taxon>Spirochaetota</taxon>
        <taxon>Spirochaetia</taxon>
        <taxon>Spirochaetales</taxon>
        <taxon>Treponemataceae</taxon>
        <taxon>Treponema</taxon>
    </lineage>
</organism>
<reference evidence="4 5" key="1">
    <citation type="submission" date="2013-04" db="EMBL/GenBank/DDBJ databases">
        <title>The Genome Sequence of Treponema maltophilum ATCC 51939.</title>
        <authorList>
            <consortium name="The Broad Institute Genomics Platform"/>
            <person name="Earl A."/>
            <person name="Ward D."/>
            <person name="Feldgarden M."/>
            <person name="Gevers D."/>
            <person name="Leonetti C."/>
            <person name="Blanton J.M."/>
            <person name="Dewhirst F.E."/>
            <person name="Izard J."/>
            <person name="Walker B."/>
            <person name="Young S."/>
            <person name="Zeng Q."/>
            <person name="Gargeya S."/>
            <person name="Fitzgerald M."/>
            <person name="Haas B."/>
            <person name="Abouelleil A."/>
            <person name="Allen A.W."/>
            <person name="Alvarado L."/>
            <person name="Arachchi H.M."/>
            <person name="Berlin A.M."/>
            <person name="Chapman S.B."/>
            <person name="Gainer-Dewar J."/>
            <person name="Goldberg J."/>
            <person name="Griggs A."/>
            <person name="Gujja S."/>
            <person name="Hansen M."/>
            <person name="Howarth C."/>
            <person name="Imamovic A."/>
            <person name="Ireland A."/>
            <person name="Larimer J."/>
            <person name="McCowan C."/>
            <person name="Murphy C."/>
            <person name="Pearson M."/>
            <person name="Poon T.W."/>
            <person name="Priest M."/>
            <person name="Roberts A."/>
            <person name="Saif S."/>
            <person name="Shea T."/>
            <person name="Sisk P."/>
            <person name="Sykes S."/>
            <person name="Wortman J."/>
            <person name="Nusbaum C."/>
            <person name="Birren B."/>
        </authorList>
    </citation>
    <scope>NUCLEOTIDE SEQUENCE [LARGE SCALE GENOMIC DNA]</scope>
    <source>
        <strain evidence="4 5">ATCC 51939</strain>
    </source>
</reference>